<keyword evidence="1" id="KW-0472">Membrane</keyword>
<dbReference type="InParanoid" id="K3WKL4"/>
<reference evidence="3" key="1">
    <citation type="journal article" date="2010" name="Genome Biol.">
        <title>Genome sequence of the necrotrophic plant pathogen Pythium ultimum reveals original pathogenicity mechanisms and effector repertoire.</title>
        <authorList>
            <person name="Levesque C.A."/>
            <person name="Brouwer H."/>
            <person name="Cano L."/>
            <person name="Hamilton J.P."/>
            <person name="Holt C."/>
            <person name="Huitema E."/>
            <person name="Raffaele S."/>
            <person name="Robideau G.P."/>
            <person name="Thines M."/>
            <person name="Win J."/>
            <person name="Zerillo M.M."/>
            <person name="Beakes G.W."/>
            <person name="Boore J.L."/>
            <person name="Busam D."/>
            <person name="Dumas B."/>
            <person name="Ferriera S."/>
            <person name="Fuerstenberg S.I."/>
            <person name="Gachon C.M."/>
            <person name="Gaulin E."/>
            <person name="Govers F."/>
            <person name="Grenville-Briggs L."/>
            <person name="Horner N."/>
            <person name="Hostetler J."/>
            <person name="Jiang R.H."/>
            <person name="Johnson J."/>
            <person name="Krajaejun T."/>
            <person name="Lin H."/>
            <person name="Meijer H.J."/>
            <person name="Moore B."/>
            <person name="Morris P."/>
            <person name="Phuntmart V."/>
            <person name="Puiu D."/>
            <person name="Shetty J."/>
            <person name="Stajich J.E."/>
            <person name="Tripathy S."/>
            <person name="Wawra S."/>
            <person name="van West P."/>
            <person name="Whitty B.R."/>
            <person name="Coutinho P.M."/>
            <person name="Henrissat B."/>
            <person name="Martin F."/>
            <person name="Thomas P.D."/>
            <person name="Tyler B.M."/>
            <person name="De Vries R.P."/>
            <person name="Kamoun S."/>
            <person name="Yandell M."/>
            <person name="Tisserat N."/>
            <person name="Buell C.R."/>
        </authorList>
    </citation>
    <scope>NUCLEOTIDE SEQUENCE</scope>
    <source>
        <strain evidence="3">DAOM:BR144</strain>
    </source>
</reference>
<accession>K3WKL4</accession>
<evidence type="ECO:0000256" key="1">
    <source>
        <dbReference type="SAM" id="Phobius"/>
    </source>
</evidence>
<feature type="transmembrane region" description="Helical" evidence="1">
    <location>
        <begin position="200"/>
        <end position="219"/>
    </location>
</feature>
<reference evidence="3" key="2">
    <citation type="submission" date="2010-04" db="EMBL/GenBank/DDBJ databases">
        <authorList>
            <person name="Buell R."/>
            <person name="Hamilton J."/>
            <person name="Hostetler J."/>
        </authorList>
    </citation>
    <scope>NUCLEOTIDE SEQUENCE [LARGE SCALE GENOMIC DNA]</scope>
    <source>
        <strain evidence="3">DAOM:BR144</strain>
    </source>
</reference>
<name>K3WKL4_GLOUD</name>
<dbReference type="VEuPathDB" id="FungiDB:PYU1_G005495"/>
<organism evidence="2 3">
    <name type="scientific">Globisporangium ultimum (strain ATCC 200006 / CBS 805.95 / DAOM BR144)</name>
    <name type="common">Pythium ultimum</name>
    <dbReference type="NCBI Taxonomy" id="431595"/>
    <lineage>
        <taxon>Eukaryota</taxon>
        <taxon>Sar</taxon>
        <taxon>Stramenopiles</taxon>
        <taxon>Oomycota</taxon>
        <taxon>Peronosporomycetes</taxon>
        <taxon>Pythiales</taxon>
        <taxon>Pythiaceae</taxon>
        <taxon>Globisporangium</taxon>
    </lineage>
</organism>
<evidence type="ECO:0000313" key="3">
    <source>
        <dbReference type="Proteomes" id="UP000019132"/>
    </source>
</evidence>
<protein>
    <submittedName>
        <fullName evidence="2">Uncharacterized protein</fullName>
    </submittedName>
</protein>
<feature type="transmembrane region" description="Helical" evidence="1">
    <location>
        <begin position="130"/>
        <end position="152"/>
    </location>
</feature>
<keyword evidence="1" id="KW-0812">Transmembrane</keyword>
<dbReference type="EnsemblProtists" id="PYU1_T005506">
    <property type="protein sequence ID" value="PYU1_T005506"/>
    <property type="gene ID" value="PYU1_G005495"/>
</dbReference>
<reference evidence="2" key="3">
    <citation type="submission" date="2015-02" db="UniProtKB">
        <authorList>
            <consortium name="EnsemblProtists"/>
        </authorList>
    </citation>
    <scope>IDENTIFICATION</scope>
    <source>
        <strain evidence="2">DAOM BR144</strain>
    </source>
</reference>
<sequence length="287" mass="31524">MRRRASRRESAPSVGYRRSRHRQYGLSNANQVLLVTVVTALLFFALLRWHWLEFDHKISAGLWGILVPADVNRSANDSSASVSWREFCKPDTPQSFTLPLLDGVSQPINVEDAMVLCGIHEDSAAYLTEVIRALVATAIGFTATTLVCAVYLHVGHPSRKQIHYLGAVPGLALLIAAILGTIVLILWQSNFRAFDNGDCFTLTVAATTIAYLTAISMMIRWRWPGICAVPNEQQAFRGRSYRFAARQQQQPGGAGATAQASSPHLDTILVDATQPPPRVGTFHQMVG</sequence>
<evidence type="ECO:0000313" key="2">
    <source>
        <dbReference type="EnsemblProtists" id="PYU1_T005506"/>
    </source>
</evidence>
<keyword evidence="1" id="KW-1133">Transmembrane helix</keyword>
<keyword evidence="3" id="KW-1185">Reference proteome</keyword>
<dbReference type="HOGENOM" id="CLU_084631_0_0_1"/>
<proteinExistence type="predicted"/>
<feature type="transmembrane region" description="Helical" evidence="1">
    <location>
        <begin position="164"/>
        <end position="188"/>
    </location>
</feature>
<dbReference type="EMBL" id="GL376633">
    <property type="status" value="NOT_ANNOTATED_CDS"/>
    <property type="molecule type" value="Genomic_DNA"/>
</dbReference>
<dbReference type="AlphaFoldDB" id="K3WKL4"/>
<dbReference type="OMA" id="VPWAGET"/>
<dbReference type="eggNOG" id="ENOG502SA8Y">
    <property type="taxonomic scope" value="Eukaryota"/>
</dbReference>
<feature type="transmembrane region" description="Helical" evidence="1">
    <location>
        <begin position="32"/>
        <end position="51"/>
    </location>
</feature>
<dbReference type="Proteomes" id="UP000019132">
    <property type="component" value="Unassembled WGS sequence"/>
</dbReference>